<evidence type="ECO:0000313" key="6">
    <source>
        <dbReference type="EMBL" id="CAA9274133.1"/>
    </source>
</evidence>
<gene>
    <name evidence="6" type="ORF">AVDCRST_MAG92-3131</name>
</gene>
<dbReference type="EMBL" id="CADCTM010000516">
    <property type="protein sequence ID" value="CAA9274133.1"/>
    <property type="molecule type" value="Genomic_DNA"/>
</dbReference>
<comment type="similarity">
    <text evidence="2">Belongs to the band 7/mec-2 family.</text>
</comment>
<dbReference type="SUPFAM" id="SSF117892">
    <property type="entry name" value="Band 7/SPFH domain"/>
    <property type="match status" value="1"/>
</dbReference>
<name>A0A6J4JB90_9CYAN</name>
<evidence type="ECO:0000256" key="1">
    <source>
        <dbReference type="ARBA" id="ARBA00004370"/>
    </source>
</evidence>
<dbReference type="PANTHER" id="PTHR10264:SF19">
    <property type="entry name" value="AT06885P-RELATED"/>
    <property type="match status" value="1"/>
</dbReference>
<dbReference type="PANTHER" id="PTHR10264">
    <property type="entry name" value="BAND 7 PROTEIN-RELATED"/>
    <property type="match status" value="1"/>
</dbReference>
<dbReference type="InterPro" id="IPR001972">
    <property type="entry name" value="Stomatin_HflK_fam"/>
</dbReference>
<dbReference type="SMART" id="SM00244">
    <property type="entry name" value="PHB"/>
    <property type="match status" value="1"/>
</dbReference>
<dbReference type="InterPro" id="IPR036013">
    <property type="entry name" value="Band_7/SPFH_dom_sf"/>
</dbReference>
<feature type="compositionally biased region" description="Polar residues" evidence="4">
    <location>
        <begin position="265"/>
        <end position="276"/>
    </location>
</feature>
<dbReference type="InterPro" id="IPR001107">
    <property type="entry name" value="Band_7"/>
</dbReference>
<dbReference type="CDD" id="cd08829">
    <property type="entry name" value="SPFH_paraslipin"/>
    <property type="match status" value="1"/>
</dbReference>
<keyword evidence="3" id="KW-0472">Membrane</keyword>
<protein>
    <submittedName>
        <fullName evidence="6">Protein QmcA (Possibly involved in integral membrane quality control)</fullName>
    </submittedName>
</protein>
<accession>A0A6J4JB90</accession>
<dbReference type="Gene3D" id="3.30.479.30">
    <property type="entry name" value="Band 7 domain"/>
    <property type="match status" value="1"/>
</dbReference>
<dbReference type="AlphaFoldDB" id="A0A6J4JB90"/>
<evidence type="ECO:0000256" key="2">
    <source>
        <dbReference type="ARBA" id="ARBA00008164"/>
    </source>
</evidence>
<reference evidence="6" key="1">
    <citation type="submission" date="2020-02" db="EMBL/GenBank/DDBJ databases">
        <authorList>
            <person name="Meier V. D."/>
        </authorList>
    </citation>
    <scope>NUCLEOTIDE SEQUENCE</scope>
    <source>
        <strain evidence="6">AVDCRST_MAG92</strain>
    </source>
</reference>
<dbReference type="Pfam" id="PF01145">
    <property type="entry name" value="Band_7"/>
    <property type="match status" value="1"/>
</dbReference>
<evidence type="ECO:0000256" key="4">
    <source>
        <dbReference type="SAM" id="MobiDB-lite"/>
    </source>
</evidence>
<organism evidence="6">
    <name type="scientific">uncultured Coleofasciculus sp</name>
    <dbReference type="NCBI Taxonomy" id="1267456"/>
    <lineage>
        <taxon>Bacteria</taxon>
        <taxon>Bacillati</taxon>
        <taxon>Cyanobacteriota</taxon>
        <taxon>Cyanophyceae</taxon>
        <taxon>Coleofasciculales</taxon>
        <taxon>Coleofasciculaceae</taxon>
        <taxon>Coleofasciculus</taxon>
        <taxon>environmental samples</taxon>
    </lineage>
</organism>
<dbReference type="PROSITE" id="PS01270">
    <property type="entry name" value="BAND_7"/>
    <property type="match status" value="1"/>
</dbReference>
<evidence type="ECO:0000256" key="3">
    <source>
        <dbReference type="ARBA" id="ARBA00023136"/>
    </source>
</evidence>
<sequence length="276" mass="30473">MDPVISILAPMILVIIGYTIGSTKIVNEGNQALVERLGKFHKKLDPGLNYIIPFLDRIAVEDTVREQVLDIPPQQAITRDNISLEVDAVVLWKVLDLKEAYYAVEDVELAIQNLVTTALRSMIGELDLSETYSSRATLNQKLLRQLDEATAGWGVKVTRIELQEIKPPKTILESLEQERAAESQKQATISQAQGTVKSIQILSEALQSQTNSQQILQFLIAERYVDANQKLGESANSKVVFMDPKALSEALSDLISTPDAPVDANMTNGLTKSSEQ</sequence>
<feature type="region of interest" description="Disordered" evidence="4">
    <location>
        <begin position="257"/>
        <end position="276"/>
    </location>
</feature>
<dbReference type="GO" id="GO:0098552">
    <property type="term" value="C:side of membrane"/>
    <property type="evidence" value="ECO:0007669"/>
    <property type="project" value="UniProtKB-ARBA"/>
</dbReference>
<dbReference type="FunFam" id="3.30.479.30:FF:000004">
    <property type="entry name" value="Putative membrane protease family, stomatin"/>
    <property type="match status" value="1"/>
</dbReference>
<feature type="domain" description="Band 7" evidence="5">
    <location>
        <begin position="21"/>
        <end position="179"/>
    </location>
</feature>
<evidence type="ECO:0000259" key="5">
    <source>
        <dbReference type="SMART" id="SM00244"/>
    </source>
</evidence>
<dbReference type="InterPro" id="IPR043202">
    <property type="entry name" value="Band-7_stomatin-like"/>
</dbReference>
<proteinExistence type="inferred from homology"/>
<comment type="subcellular location">
    <subcellularLocation>
        <location evidence="1">Membrane</location>
    </subcellularLocation>
</comment>
<dbReference type="PRINTS" id="PR00721">
    <property type="entry name" value="STOMATIN"/>
</dbReference>
<dbReference type="InterPro" id="IPR018080">
    <property type="entry name" value="Band_7/stomatin-like_CS"/>
</dbReference>
<dbReference type="GO" id="GO:0005886">
    <property type="term" value="C:plasma membrane"/>
    <property type="evidence" value="ECO:0007669"/>
    <property type="project" value="InterPro"/>
</dbReference>